<reference evidence="1" key="2">
    <citation type="journal article" date="2015" name="Fish Shellfish Immunol.">
        <title>Early steps in the European eel (Anguilla anguilla)-Vibrio vulnificus interaction in the gills: Role of the RtxA13 toxin.</title>
        <authorList>
            <person name="Callol A."/>
            <person name="Pajuelo D."/>
            <person name="Ebbesson L."/>
            <person name="Teles M."/>
            <person name="MacKenzie S."/>
            <person name="Amaro C."/>
        </authorList>
    </citation>
    <scope>NUCLEOTIDE SEQUENCE</scope>
</reference>
<proteinExistence type="predicted"/>
<sequence>MVSVSCNQKSTYLACNYKTPLCISAHYLIDVMLESDLSDQIHTI</sequence>
<organism evidence="1">
    <name type="scientific">Anguilla anguilla</name>
    <name type="common">European freshwater eel</name>
    <name type="synonym">Muraena anguilla</name>
    <dbReference type="NCBI Taxonomy" id="7936"/>
    <lineage>
        <taxon>Eukaryota</taxon>
        <taxon>Metazoa</taxon>
        <taxon>Chordata</taxon>
        <taxon>Craniata</taxon>
        <taxon>Vertebrata</taxon>
        <taxon>Euteleostomi</taxon>
        <taxon>Actinopterygii</taxon>
        <taxon>Neopterygii</taxon>
        <taxon>Teleostei</taxon>
        <taxon>Anguilliformes</taxon>
        <taxon>Anguillidae</taxon>
        <taxon>Anguilla</taxon>
    </lineage>
</organism>
<name>A0A0E9VAI2_ANGAN</name>
<evidence type="ECO:0000313" key="1">
    <source>
        <dbReference type="EMBL" id="JAH75031.1"/>
    </source>
</evidence>
<dbReference type="AlphaFoldDB" id="A0A0E9VAI2"/>
<protein>
    <submittedName>
        <fullName evidence="1">Uncharacterized protein</fullName>
    </submittedName>
</protein>
<dbReference type="EMBL" id="GBXM01033546">
    <property type="protein sequence ID" value="JAH75031.1"/>
    <property type="molecule type" value="Transcribed_RNA"/>
</dbReference>
<accession>A0A0E9VAI2</accession>
<reference evidence="1" key="1">
    <citation type="submission" date="2014-11" db="EMBL/GenBank/DDBJ databases">
        <authorList>
            <person name="Amaro Gonzalez C."/>
        </authorList>
    </citation>
    <scope>NUCLEOTIDE SEQUENCE</scope>
</reference>